<name>A0A176W3V7_MARPO</name>
<evidence type="ECO:0000256" key="2">
    <source>
        <dbReference type="ARBA" id="ARBA00022833"/>
    </source>
</evidence>
<dbReference type="InterPro" id="IPR000315">
    <property type="entry name" value="Znf_B-box"/>
</dbReference>
<comment type="caution">
    <text evidence="4">The sequence shown here is derived from an EMBL/GenBank/DDBJ whole genome shotgun (WGS) entry which is preliminary data.</text>
</comment>
<dbReference type="InterPro" id="IPR049808">
    <property type="entry name" value="CONSTANS-like_Bbox1"/>
</dbReference>
<accession>A0A176W3V7</accession>
<dbReference type="EMBL" id="LVLJ01001842">
    <property type="protein sequence ID" value="OAE27720.1"/>
    <property type="molecule type" value="Genomic_DNA"/>
</dbReference>
<keyword evidence="1" id="KW-0479">Metal-binding</keyword>
<evidence type="ECO:0000313" key="5">
    <source>
        <dbReference type="Proteomes" id="UP000077202"/>
    </source>
</evidence>
<keyword evidence="2" id="KW-0862">Zinc</keyword>
<sequence>MEKKCELCGDRATLYCAADDANVCWSCDAKVHSANFLVARHARSVLCGRCCQETDCKTSGPHPSPLSRLCSRCNPSTTAAVVNDCNGDSEEMENSETLSYPSATTEAADSGCTCASQESHTGEHLSRQGRRKSAVEMVGRARGSRRFHGAEIKRLWGVERGKTLQGRRIQKRSSSPVSVIPVDEVSLRLLKRTLRPDVVEEQIDLLSRICVAVQRTDRSFGYGSGVGSNSVSPTKEVCQKPVSCDLTEESSCVSYLDEEGSYNEDAV</sequence>
<keyword evidence="5" id="KW-1185">Reference proteome</keyword>
<gene>
    <name evidence="4" type="ORF">AXG93_4193s1200</name>
</gene>
<organism evidence="4 5">
    <name type="scientific">Marchantia polymorpha subsp. ruderalis</name>
    <dbReference type="NCBI Taxonomy" id="1480154"/>
    <lineage>
        <taxon>Eukaryota</taxon>
        <taxon>Viridiplantae</taxon>
        <taxon>Streptophyta</taxon>
        <taxon>Embryophyta</taxon>
        <taxon>Marchantiophyta</taxon>
        <taxon>Marchantiopsida</taxon>
        <taxon>Marchantiidae</taxon>
        <taxon>Marchantiales</taxon>
        <taxon>Marchantiaceae</taxon>
        <taxon>Marchantia</taxon>
    </lineage>
</organism>
<dbReference type="AlphaFoldDB" id="A0A176W3V7"/>
<dbReference type="SMART" id="SM00336">
    <property type="entry name" value="BBOX"/>
    <property type="match status" value="1"/>
</dbReference>
<evidence type="ECO:0000313" key="4">
    <source>
        <dbReference type="EMBL" id="OAE27720.1"/>
    </source>
</evidence>
<feature type="domain" description="B box-type" evidence="3">
    <location>
        <begin position="1"/>
        <end position="46"/>
    </location>
</feature>
<proteinExistence type="predicted"/>
<dbReference type="PANTHER" id="PTHR31717:SF60">
    <property type="entry name" value="B-BOX TYPE ZINC FINGER FAMILY PROTEIN"/>
    <property type="match status" value="1"/>
</dbReference>
<reference evidence="4" key="1">
    <citation type="submission" date="2016-03" db="EMBL/GenBank/DDBJ databases">
        <title>Mechanisms controlling the formation of the plant cell surface in tip-growing cells are functionally conserved among land plants.</title>
        <authorList>
            <person name="Honkanen S."/>
            <person name="Jones V.A."/>
            <person name="Morieri G."/>
            <person name="Champion C."/>
            <person name="Hetherington A.J."/>
            <person name="Kelly S."/>
            <person name="Saint-Marcoux D."/>
            <person name="Proust H."/>
            <person name="Prescott H."/>
            <person name="Dolan L."/>
        </authorList>
    </citation>
    <scope>NUCLEOTIDE SEQUENCE [LARGE SCALE GENOMIC DNA]</scope>
    <source>
        <tissue evidence="4">Whole gametophyte</tissue>
    </source>
</reference>
<evidence type="ECO:0000256" key="1">
    <source>
        <dbReference type="ARBA" id="ARBA00022723"/>
    </source>
</evidence>
<dbReference type="Pfam" id="PF00643">
    <property type="entry name" value="zf-B_box"/>
    <property type="match status" value="1"/>
</dbReference>
<dbReference type="Proteomes" id="UP000077202">
    <property type="component" value="Unassembled WGS sequence"/>
</dbReference>
<protein>
    <recommendedName>
        <fullName evidence="3">B box-type domain-containing protein</fullName>
    </recommendedName>
</protein>
<dbReference type="PANTHER" id="PTHR31717">
    <property type="entry name" value="ZINC FINGER PROTEIN CONSTANS-LIKE 10"/>
    <property type="match status" value="1"/>
</dbReference>
<dbReference type="GO" id="GO:0008270">
    <property type="term" value="F:zinc ion binding"/>
    <property type="evidence" value="ECO:0007669"/>
    <property type="project" value="InterPro"/>
</dbReference>
<evidence type="ECO:0000259" key="3">
    <source>
        <dbReference type="SMART" id="SM00336"/>
    </source>
</evidence>
<dbReference type="CDD" id="cd19821">
    <property type="entry name" value="Bbox1_BBX-like"/>
    <property type="match status" value="1"/>
</dbReference>